<organism evidence="3 4">
    <name type="scientific">Pyxidicoccus fallax</name>
    <dbReference type="NCBI Taxonomy" id="394095"/>
    <lineage>
        <taxon>Bacteria</taxon>
        <taxon>Pseudomonadati</taxon>
        <taxon>Myxococcota</taxon>
        <taxon>Myxococcia</taxon>
        <taxon>Myxococcales</taxon>
        <taxon>Cystobacterineae</taxon>
        <taxon>Myxococcaceae</taxon>
        <taxon>Pyxidicoccus</taxon>
    </lineage>
</organism>
<dbReference type="InterPro" id="IPR001279">
    <property type="entry name" value="Metallo-B-lactamas"/>
</dbReference>
<dbReference type="Pfam" id="PF18456">
    <property type="entry name" value="CmlA_N"/>
    <property type="match status" value="1"/>
</dbReference>
<dbReference type="InterPro" id="IPR036866">
    <property type="entry name" value="RibonucZ/Hydroxyglut_hydro"/>
</dbReference>
<proteinExistence type="predicted"/>
<dbReference type="RefSeq" id="WP_169345015.1">
    <property type="nucleotide sequence ID" value="NZ_JABBJJ010000046.1"/>
</dbReference>
<dbReference type="InterPro" id="IPR050114">
    <property type="entry name" value="UPF0173_UPF0282_UlaG_hydrolase"/>
</dbReference>
<comment type="caution">
    <text evidence="3">The sequence shown here is derived from an EMBL/GenBank/DDBJ whole genome shotgun (WGS) entry which is preliminary data.</text>
</comment>
<sequence length="532" mass="59476">MSETLYRLADPTCVAPLVQSWAAWWMTVAPIPASLHVHKSQLPLLKGYLQNPDFHARAAKDPALSGGTFVGVASERAGEVKALLQQMQEAQADRVRLAEALEEFQGWLVDEAKGQSLEPLYEKLPEPLRGMVELSYDYINRPFVRVMEGALYRGNHHKPQLQSLRLLPLASDASRPHLFTTPYLMEPGQIDWAIPFAEERISRLFETDLSPRPLGYLRDVLGPAVTRDEQLLPLLTDAPPAKYTPWEGPGPRVRYLGHACALVEWKGITLLVDPVISARPSEGGMPRLTFHELPPRIDYALITHSHPDHLAIDTLLRLRHRIGHLVVPRSNGFLVGDYSPKLLARSMGFQNVLELESYESVPLPDGELIAVPFLGEHGDVGHAKSSYVVRTGKQQLLFAADSMCVDDAVYRDMRQNLGPIQTVFMNTETEGAPHTWTLEALFPKKRDRKMEKNRRCRGSNANEGLRILELVGASRLYNYAMGLEPWLEHIIGPPSPPDAPRMKESDRLLTEARARGLTAERLMGPTDLLPGA</sequence>
<dbReference type="Gene3D" id="3.60.15.10">
    <property type="entry name" value="Ribonuclease Z/Hydroxyacylglutathione hydrolase-like"/>
    <property type="match status" value="1"/>
</dbReference>
<dbReference type="Pfam" id="PF12706">
    <property type="entry name" value="Lactamase_B_2"/>
    <property type="match status" value="1"/>
</dbReference>
<dbReference type="Proteomes" id="UP000518300">
    <property type="component" value="Unassembled WGS sequence"/>
</dbReference>
<dbReference type="AlphaFoldDB" id="A0A848LFK1"/>
<keyword evidence="3" id="KW-0378">Hydrolase</keyword>
<feature type="domain" description="Metallo-beta-lactamase" evidence="1">
    <location>
        <begin position="270"/>
        <end position="426"/>
    </location>
</feature>
<evidence type="ECO:0000313" key="4">
    <source>
        <dbReference type="Proteomes" id="UP000518300"/>
    </source>
</evidence>
<gene>
    <name evidence="3" type="ORF">HG543_12800</name>
</gene>
<name>A0A848LFK1_9BACT</name>
<evidence type="ECO:0000259" key="2">
    <source>
        <dbReference type="Pfam" id="PF18456"/>
    </source>
</evidence>
<dbReference type="PANTHER" id="PTHR43546">
    <property type="entry name" value="UPF0173 METAL-DEPENDENT HYDROLASE MJ1163-RELATED"/>
    <property type="match status" value="1"/>
</dbReference>
<dbReference type="InterPro" id="IPR041141">
    <property type="entry name" value="CmlA_N"/>
</dbReference>
<evidence type="ECO:0000313" key="3">
    <source>
        <dbReference type="EMBL" id="NMO15725.1"/>
    </source>
</evidence>
<dbReference type="EMBL" id="JABBJJ010000046">
    <property type="protein sequence ID" value="NMO15725.1"/>
    <property type="molecule type" value="Genomic_DNA"/>
</dbReference>
<keyword evidence="4" id="KW-1185">Reference proteome</keyword>
<reference evidence="3 4" key="1">
    <citation type="submission" date="2020-04" db="EMBL/GenBank/DDBJ databases">
        <title>Draft genome of Pyxidicoccus fallax type strain.</title>
        <authorList>
            <person name="Whitworth D.E."/>
        </authorList>
    </citation>
    <scope>NUCLEOTIDE SEQUENCE [LARGE SCALE GENOMIC DNA]</scope>
    <source>
        <strain evidence="3 4">DSM 14698</strain>
    </source>
</reference>
<dbReference type="SUPFAM" id="SSF56281">
    <property type="entry name" value="Metallo-hydrolase/oxidoreductase"/>
    <property type="match status" value="1"/>
</dbReference>
<dbReference type="GO" id="GO:0016787">
    <property type="term" value="F:hydrolase activity"/>
    <property type="evidence" value="ECO:0007669"/>
    <property type="project" value="UniProtKB-KW"/>
</dbReference>
<accession>A0A848LFK1</accession>
<feature type="domain" description="Diiron non-heme beta-hydroxylase N-terminal" evidence="2">
    <location>
        <begin position="7"/>
        <end position="239"/>
    </location>
</feature>
<protein>
    <submittedName>
        <fullName evidence="3">MBL fold metallo-hydrolase</fullName>
    </submittedName>
</protein>
<evidence type="ECO:0000259" key="1">
    <source>
        <dbReference type="Pfam" id="PF12706"/>
    </source>
</evidence>